<organism evidence="3 4">
    <name type="scientific">Lactococcus phage WRP3</name>
    <dbReference type="NCBI Taxonomy" id="1560313"/>
    <lineage>
        <taxon>Viruses</taxon>
        <taxon>Duplodnaviria</taxon>
        <taxon>Heunggongvirae</taxon>
        <taxon>Uroviricota</taxon>
        <taxon>Caudoviricetes</taxon>
        <taxon>Audreyjarvisvirus</taxon>
        <taxon>Audreyjarvisvirus WRP3</taxon>
    </lineage>
</organism>
<evidence type="ECO:0000313" key="3">
    <source>
        <dbReference type="EMBL" id="AIX12660.1"/>
    </source>
</evidence>
<proteinExistence type="predicted"/>
<dbReference type="EMBL" id="KM677185">
    <property type="protein sequence ID" value="AIX12660.1"/>
    <property type="molecule type" value="Genomic_DNA"/>
</dbReference>
<evidence type="ECO:0000313" key="4">
    <source>
        <dbReference type="Proteomes" id="UP000032686"/>
    </source>
</evidence>
<feature type="compositionally biased region" description="Basic and acidic residues" evidence="2">
    <location>
        <begin position="1"/>
        <end position="16"/>
    </location>
</feature>
<protein>
    <submittedName>
        <fullName evidence="3">Uncharacterized protein</fullName>
    </submittedName>
</protein>
<feature type="coiled-coil region" evidence="1">
    <location>
        <begin position="171"/>
        <end position="202"/>
    </location>
</feature>
<keyword evidence="1" id="KW-0175">Coiled coil</keyword>
<dbReference type="OrthoDB" id="10610at10239"/>
<dbReference type="GeneID" id="24722423"/>
<sequence>MTDKKIVDITQEEKPKKTTKAKTTKTTAKKETAKHLTPAQIQAKIKKSRGIMKVGVTIDGEEFYYNIDTIPTESKKLEIETKIRETLSYFLSEDEKQDGLIMELYKQNEGFKNEFDIIAGSFVVVDILAVFSDFEVGETIEDKQNFLIDLMDVGIFNDISENLPESIQSLIKEITDKISRETDEITKKTEELRLQIEKIEKDNKK</sequence>
<dbReference type="KEGG" id="vg:24722423"/>
<reference evidence="3 4" key="1">
    <citation type="journal article" date="2015" name="Appl. Environ. Microbiol.">
        <title>Lactococcal 949 group phages recognize a carbohydrate receptor on the host cell surface.</title>
        <authorList>
            <person name="Mahony J."/>
            <person name="Randazzo W."/>
            <person name="Neve H."/>
            <person name="Settanni L."/>
            <person name="van Sinderen D."/>
        </authorList>
    </citation>
    <scope>NUCLEOTIDE SEQUENCE [LARGE SCALE GENOMIC DNA]</scope>
    <source>
        <strain evidence="3">WRP3</strain>
    </source>
</reference>
<name>A0A0D3MT01_9CAUD</name>
<gene>
    <name evidence="3" type="ORF">WRP3_157</name>
</gene>
<evidence type="ECO:0000256" key="1">
    <source>
        <dbReference type="SAM" id="Coils"/>
    </source>
</evidence>
<dbReference type="RefSeq" id="YP_009147814.1">
    <property type="nucleotide sequence ID" value="NC_027341.1"/>
</dbReference>
<feature type="region of interest" description="Disordered" evidence="2">
    <location>
        <begin position="1"/>
        <end position="33"/>
    </location>
</feature>
<keyword evidence="4" id="KW-1185">Reference proteome</keyword>
<dbReference type="Proteomes" id="UP000032686">
    <property type="component" value="Segment"/>
</dbReference>
<evidence type="ECO:0000256" key="2">
    <source>
        <dbReference type="SAM" id="MobiDB-lite"/>
    </source>
</evidence>
<accession>A0A0D3MT01</accession>